<evidence type="ECO:0000259" key="3">
    <source>
        <dbReference type="Pfam" id="PF14257"/>
    </source>
</evidence>
<gene>
    <name evidence="4" type="ORF">METZ01_LOCUS178348</name>
</gene>
<evidence type="ECO:0000256" key="1">
    <source>
        <dbReference type="SAM" id="Coils"/>
    </source>
</evidence>
<keyword evidence="2" id="KW-0812">Transmembrane</keyword>
<reference evidence="4" key="1">
    <citation type="submission" date="2018-05" db="EMBL/GenBank/DDBJ databases">
        <authorList>
            <person name="Lanie J.A."/>
            <person name="Ng W.-L."/>
            <person name="Kazmierczak K.M."/>
            <person name="Andrzejewski T.M."/>
            <person name="Davidsen T.M."/>
            <person name="Wayne K.J."/>
            <person name="Tettelin H."/>
            <person name="Glass J.I."/>
            <person name="Rusch D."/>
            <person name="Podicherti R."/>
            <person name="Tsui H.-C.T."/>
            <person name="Winkler M.E."/>
        </authorList>
    </citation>
    <scope>NUCLEOTIDE SEQUENCE</scope>
</reference>
<organism evidence="4">
    <name type="scientific">marine metagenome</name>
    <dbReference type="NCBI Taxonomy" id="408172"/>
    <lineage>
        <taxon>unclassified sequences</taxon>
        <taxon>metagenomes</taxon>
        <taxon>ecological metagenomes</taxon>
    </lineage>
</organism>
<accession>A0A382CI37</accession>
<dbReference type="Pfam" id="PF14257">
    <property type="entry name" value="DUF4349"/>
    <property type="match status" value="1"/>
</dbReference>
<keyword evidence="1" id="KW-0175">Coiled coil</keyword>
<evidence type="ECO:0000256" key="2">
    <source>
        <dbReference type="SAM" id="Phobius"/>
    </source>
</evidence>
<protein>
    <recommendedName>
        <fullName evidence="3">DUF4349 domain-containing protein</fullName>
    </recommendedName>
</protein>
<name>A0A382CI37_9ZZZZ</name>
<keyword evidence="2" id="KW-0472">Membrane</keyword>
<dbReference type="AlphaFoldDB" id="A0A382CI37"/>
<keyword evidence="2" id="KW-1133">Transmembrane helix</keyword>
<feature type="domain" description="DUF4349" evidence="3">
    <location>
        <begin position="104"/>
        <end position="299"/>
    </location>
</feature>
<proteinExistence type="predicted"/>
<sequence>MILKNKATYIYKITLLVVLILLVLFLSRNFHFSSVNDSEQSVHYDRENLLSVQPQILYEKKLAEQSRPNNSYVQTISQNLINSALPLTNLFVSSANASEYGLILIKTGSLNFAVKNFDTAYESIKTKIQNSNGYITSENSRGSKNTNLVIKVPVSDFHQLLELIEKEADQDYLVTKSVNSQDVTEEYIDVESRIKSKKAIETRYLEILTKARNVTEILKVETQLGKIRTEIEQAEGRLQYLRNRSNYSTISLTIYEFQVSEVKPVQPIEKPSLISKMKNSLIIGWGQVESLLLFLISNWFAILLASGVAYYAKRKYLKHKSRKDT</sequence>
<evidence type="ECO:0000313" key="4">
    <source>
        <dbReference type="EMBL" id="SVB25494.1"/>
    </source>
</evidence>
<dbReference type="EMBL" id="UINC01034522">
    <property type="protein sequence ID" value="SVB25494.1"/>
    <property type="molecule type" value="Genomic_DNA"/>
</dbReference>
<dbReference type="InterPro" id="IPR025645">
    <property type="entry name" value="DUF4349"/>
</dbReference>
<feature type="transmembrane region" description="Helical" evidence="2">
    <location>
        <begin position="291"/>
        <end position="312"/>
    </location>
</feature>
<feature type="coiled-coil region" evidence="1">
    <location>
        <begin position="217"/>
        <end position="244"/>
    </location>
</feature>